<dbReference type="GO" id="GO:0005886">
    <property type="term" value="C:plasma membrane"/>
    <property type="evidence" value="ECO:0007669"/>
    <property type="project" value="TreeGrafter"/>
</dbReference>
<keyword evidence="8" id="KW-0739">Sodium transport</keyword>
<evidence type="ECO:0000313" key="14">
    <source>
        <dbReference type="EMBL" id="KAK9867776.1"/>
    </source>
</evidence>
<feature type="transmembrane region" description="Helical" evidence="12">
    <location>
        <begin position="436"/>
        <end position="457"/>
    </location>
</feature>
<keyword evidence="3 12" id="KW-0812">Transmembrane</keyword>
<dbReference type="GO" id="GO:0098719">
    <property type="term" value="P:sodium ion import across plasma membrane"/>
    <property type="evidence" value="ECO:0007669"/>
    <property type="project" value="TreeGrafter"/>
</dbReference>
<feature type="transmembrane region" description="Helical" evidence="12">
    <location>
        <begin position="150"/>
        <end position="173"/>
    </location>
</feature>
<keyword evidence="4 12" id="KW-1133">Transmembrane helix</keyword>
<feature type="transmembrane region" description="Helical" evidence="12">
    <location>
        <begin position="61"/>
        <end position="78"/>
    </location>
</feature>
<evidence type="ECO:0000259" key="13">
    <source>
        <dbReference type="Pfam" id="PF00999"/>
    </source>
</evidence>
<dbReference type="Pfam" id="PF00999">
    <property type="entry name" value="Na_H_Exchanger"/>
    <property type="match status" value="1"/>
</dbReference>
<reference evidence="14 15" key="1">
    <citation type="journal article" date="2024" name="Nat. Commun.">
        <title>Phylogenomics reveals the evolutionary origins of lichenization in chlorophyte algae.</title>
        <authorList>
            <person name="Puginier C."/>
            <person name="Libourel C."/>
            <person name="Otte J."/>
            <person name="Skaloud P."/>
            <person name="Haon M."/>
            <person name="Grisel S."/>
            <person name="Petersen M."/>
            <person name="Berrin J.G."/>
            <person name="Delaux P.M."/>
            <person name="Dal Grande F."/>
            <person name="Keller J."/>
        </authorList>
    </citation>
    <scope>NUCLEOTIDE SEQUENCE [LARGE SCALE GENOMIC DNA]</scope>
    <source>
        <strain evidence="14 15">SAG 2523</strain>
    </source>
</reference>
<dbReference type="GO" id="GO:0051453">
    <property type="term" value="P:regulation of intracellular pH"/>
    <property type="evidence" value="ECO:0007669"/>
    <property type="project" value="TreeGrafter"/>
</dbReference>
<keyword evidence="2" id="KW-0813">Transport</keyword>
<keyword evidence="15" id="KW-1185">Reference proteome</keyword>
<dbReference type="InterPro" id="IPR006153">
    <property type="entry name" value="Cation/H_exchanger_TM"/>
</dbReference>
<dbReference type="AlphaFoldDB" id="A0AAW1TD61"/>
<gene>
    <name evidence="14" type="ORF">WJX84_007574</name>
</gene>
<evidence type="ECO:0000256" key="8">
    <source>
        <dbReference type="ARBA" id="ARBA00023201"/>
    </source>
</evidence>
<feature type="compositionally biased region" description="Basic and acidic residues" evidence="11">
    <location>
        <begin position="592"/>
        <end position="606"/>
    </location>
</feature>
<comment type="caution">
    <text evidence="14">The sequence shown here is derived from an EMBL/GenBank/DDBJ whole genome shotgun (WGS) entry which is preliminary data.</text>
</comment>
<sequence>MMPAEWLPQLGGALHGLGQSLAVSEKTTTDPFNYCHTHNVSYLHAVDDKDHFNWCTVPGKTYDAVLFGGFAILCACLLQGQFSALWVLMAGGICQGLAVPFNLGPVRNALALWLGIEPADLFLYIFLPPMLLDAAVRIDYFLFKKVLPQVLAFAFLLVTASTVAMIPVLQYMFGLAGMGWTWQHAALFAAMLGSTDCVAVSAVLKSAGGPEDLVVILEGESLFNDATSIVLFEVFFEMVKGVEVGKVSDVSILAETVNIGYKIVVMAAGGLAIGFAFGVITVQLLRALKWRGLAQAPQELSLSVAMAYLCFYIANGPCGVSGPIAVVCFGLFGAATSRWDMTVKTAASPKFDTFWDTLSYSMNGLVFFFAGVSSVNFFIRSSEELVSDKGHIFAIWTTFWRLPLVFIALYAVRGLCIAGLNYSFQLIQKGIPWNATIFLTFGGLRGAISLILAQLLVTQQEPSEDVGVTAQIALWTSGIVLLTLLINAPLIPNLLDWTGLVKLSPTKVKMHAKAVRAFIRHSKTLIQDLQNNDDELLRGVDWVAVARYVDMRKELRLVAGPAGLGREEEGPMLTSPGTAGTARRASSVSRHAHSEDVNEELQHLLDESSSGAEEADDGDLQQEEQRKRQKDEENTYSSGLFSEDEDENGWADSHEIDPMRPGVAPPSGTVIDKQAANQMLKEHHSEFNADVPFYGHQYGHKDTKEGKRQTSNDAPPRRTASGPGFQDASNPSFGTSPDAEIGGLPDRPDQLTHHVVDIPAVRQASNGRPEPSDPPPDAGTDGRSNGGEASGGGMGQGSPGESWLQLSKRKLMGSRGESQSSGRASPEKEGSGQEGLRRLVVPMPIIKPALVSPGSPDSKQKEGREALPAVHWAITDFQQLAERQRQHRESRESRRSTSSIRGGGYQQQPSQNAHVQGNDVQMR</sequence>
<evidence type="ECO:0000256" key="6">
    <source>
        <dbReference type="ARBA" id="ARBA00023065"/>
    </source>
</evidence>
<feature type="compositionally biased region" description="Polar residues" evidence="11">
    <location>
        <begin position="906"/>
        <end position="923"/>
    </location>
</feature>
<keyword evidence="6" id="KW-0406">Ion transport</keyword>
<dbReference type="GO" id="GO:0015386">
    <property type="term" value="F:potassium:proton antiporter activity"/>
    <property type="evidence" value="ECO:0007669"/>
    <property type="project" value="TreeGrafter"/>
</dbReference>
<dbReference type="PANTHER" id="PTHR10110:SF197">
    <property type="entry name" value="SODIUM_HYDROGEN EXCHANGER"/>
    <property type="match status" value="1"/>
</dbReference>
<evidence type="ECO:0000256" key="3">
    <source>
        <dbReference type="ARBA" id="ARBA00022692"/>
    </source>
</evidence>
<evidence type="ECO:0000256" key="1">
    <source>
        <dbReference type="ARBA" id="ARBA00004141"/>
    </source>
</evidence>
<comment type="subcellular location">
    <subcellularLocation>
        <location evidence="1">Membrane</location>
        <topology evidence="1">Multi-pass membrane protein</topology>
    </subcellularLocation>
</comment>
<evidence type="ECO:0000313" key="15">
    <source>
        <dbReference type="Proteomes" id="UP001485043"/>
    </source>
</evidence>
<evidence type="ECO:0000256" key="12">
    <source>
        <dbReference type="SAM" id="Phobius"/>
    </source>
</evidence>
<comment type="catalytic activity">
    <reaction evidence="9">
        <text>Na(+)(in) + H(+)(out) = Na(+)(out) + H(+)(in)</text>
        <dbReference type="Rhea" id="RHEA:29419"/>
        <dbReference type="ChEBI" id="CHEBI:15378"/>
        <dbReference type="ChEBI" id="CHEBI:29101"/>
    </reaction>
</comment>
<accession>A0AAW1TD61</accession>
<dbReference type="Gene3D" id="6.10.140.1330">
    <property type="match status" value="1"/>
</dbReference>
<evidence type="ECO:0000256" key="9">
    <source>
        <dbReference type="ARBA" id="ARBA00047524"/>
    </source>
</evidence>
<feature type="compositionally biased region" description="Acidic residues" evidence="11">
    <location>
        <begin position="613"/>
        <end position="622"/>
    </location>
</feature>
<feature type="compositionally biased region" description="Gly residues" evidence="11">
    <location>
        <begin position="784"/>
        <end position="798"/>
    </location>
</feature>
<evidence type="ECO:0000256" key="10">
    <source>
        <dbReference type="ARBA" id="ARBA00047912"/>
    </source>
</evidence>
<dbReference type="PANTHER" id="PTHR10110">
    <property type="entry name" value="SODIUM/HYDROGEN EXCHANGER"/>
    <property type="match status" value="1"/>
</dbReference>
<evidence type="ECO:0000256" key="2">
    <source>
        <dbReference type="ARBA" id="ARBA00022448"/>
    </source>
</evidence>
<feature type="compositionally biased region" description="Basic and acidic residues" evidence="11">
    <location>
        <begin position="882"/>
        <end position="895"/>
    </location>
</feature>
<name>A0AAW1TD61_9CHLO</name>
<comment type="catalytic activity">
    <reaction evidence="10">
        <text>K(+)(in) + H(+)(out) = K(+)(out) + H(+)(in)</text>
        <dbReference type="Rhea" id="RHEA:29467"/>
        <dbReference type="ChEBI" id="CHEBI:15378"/>
        <dbReference type="ChEBI" id="CHEBI:29103"/>
    </reaction>
</comment>
<dbReference type="InterPro" id="IPR018422">
    <property type="entry name" value="Cation/H_exchanger_CPA1"/>
</dbReference>
<proteinExistence type="predicted"/>
<organism evidence="14 15">
    <name type="scientific">Apatococcus fuscideae</name>
    <dbReference type="NCBI Taxonomy" id="2026836"/>
    <lineage>
        <taxon>Eukaryota</taxon>
        <taxon>Viridiplantae</taxon>
        <taxon>Chlorophyta</taxon>
        <taxon>core chlorophytes</taxon>
        <taxon>Trebouxiophyceae</taxon>
        <taxon>Chlorellales</taxon>
        <taxon>Chlorellaceae</taxon>
        <taxon>Apatococcus</taxon>
    </lineage>
</organism>
<dbReference type="EMBL" id="JALJOV010000065">
    <property type="protein sequence ID" value="KAK9867776.1"/>
    <property type="molecule type" value="Genomic_DNA"/>
</dbReference>
<feature type="compositionally biased region" description="Basic and acidic residues" evidence="11">
    <location>
        <begin position="825"/>
        <end position="837"/>
    </location>
</feature>
<evidence type="ECO:0000256" key="7">
    <source>
        <dbReference type="ARBA" id="ARBA00023136"/>
    </source>
</evidence>
<feature type="transmembrane region" description="Helical" evidence="12">
    <location>
        <begin position="263"/>
        <end position="285"/>
    </location>
</feature>
<evidence type="ECO:0000256" key="11">
    <source>
        <dbReference type="SAM" id="MobiDB-lite"/>
    </source>
</evidence>
<feature type="region of interest" description="Disordered" evidence="11">
    <location>
        <begin position="564"/>
        <end position="923"/>
    </location>
</feature>
<feature type="domain" description="Cation/H+ exchanger transmembrane" evidence="13">
    <location>
        <begin position="117"/>
        <end position="495"/>
    </location>
</feature>
<evidence type="ECO:0000256" key="5">
    <source>
        <dbReference type="ARBA" id="ARBA00023053"/>
    </source>
</evidence>
<protein>
    <recommendedName>
        <fullName evidence="13">Cation/H+ exchanger transmembrane domain-containing protein</fullName>
    </recommendedName>
</protein>
<feature type="compositionally biased region" description="Basic and acidic residues" evidence="11">
    <location>
        <begin position="623"/>
        <end position="633"/>
    </location>
</feature>
<feature type="transmembrane region" description="Helical" evidence="12">
    <location>
        <begin position="472"/>
        <end position="495"/>
    </location>
</feature>
<feature type="compositionally biased region" description="Basic and acidic residues" evidence="11">
    <location>
        <begin position="699"/>
        <end position="710"/>
    </location>
</feature>
<dbReference type="GO" id="GO:0015385">
    <property type="term" value="F:sodium:proton antiporter activity"/>
    <property type="evidence" value="ECO:0007669"/>
    <property type="project" value="InterPro"/>
</dbReference>
<feature type="transmembrane region" description="Helical" evidence="12">
    <location>
        <begin position="185"/>
        <end position="204"/>
    </location>
</feature>
<keyword evidence="7 12" id="KW-0472">Membrane</keyword>
<feature type="transmembrane region" description="Helical" evidence="12">
    <location>
        <begin position="357"/>
        <end position="379"/>
    </location>
</feature>
<feature type="compositionally biased region" description="Basic and acidic residues" evidence="11">
    <location>
        <begin position="746"/>
        <end position="756"/>
    </location>
</feature>
<evidence type="ECO:0000256" key="4">
    <source>
        <dbReference type="ARBA" id="ARBA00022989"/>
    </source>
</evidence>
<feature type="transmembrane region" description="Helical" evidence="12">
    <location>
        <begin position="305"/>
        <end position="336"/>
    </location>
</feature>
<keyword evidence="5" id="KW-0915">Sodium</keyword>
<dbReference type="Proteomes" id="UP001485043">
    <property type="component" value="Unassembled WGS sequence"/>
</dbReference>
<feature type="transmembrane region" description="Helical" evidence="12">
    <location>
        <begin position="399"/>
        <end position="424"/>
    </location>
</feature>